<dbReference type="InterPro" id="IPR013656">
    <property type="entry name" value="PAS_4"/>
</dbReference>
<organism evidence="11 12">
    <name type="scientific">Azospirillum cavernae</name>
    <dbReference type="NCBI Taxonomy" id="2320860"/>
    <lineage>
        <taxon>Bacteria</taxon>
        <taxon>Pseudomonadati</taxon>
        <taxon>Pseudomonadota</taxon>
        <taxon>Alphaproteobacteria</taxon>
        <taxon>Rhodospirillales</taxon>
        <taxon>Azospirillaceae</taxon>
        <taxon>Azospirillum</taxon>
    </lineage>
</organism>
<dbReference type="Proteomes" id="UP000283458">
    <property type="component" value="Unassembled WGS sequence"/>
</dbReference>
<keyword evidence="4" id="KW-0808">Transferase</keyword>
<feature type="transmembrane region" description="Helical" evidence="9">
    <location>
        <begin position="6"/>
        <end position="21"/>
    </location>
</feature>
<evidence type="ECO:0000256" key="2">
    <source>
        <dbReference type="ARBA" id="ARBA00012438"/>
    </source>
</evidence>
<dbReference type="Pfam" id="PF02518">
    <property type="entry name" value="HATPase_c"/>
    <property type="match status" value="1"/>
</dbReference>
<dbReference type="InterPro" id="IPR035965">
    <property type="entry name" value="PAS-like_dom_sf"/>
</dbReference>
<evidence type="ECO:0000313" key="11">
    <source>
        <dbReference type="EMBL" id="RJF79362.1"/>
    </source>
</evidence>
<dbReference type="PANTHER" id="PTHR43711:SF1">
    <property type="entry name" value="HISTIDINE KINASE 1"/>
    <property type="match status" value="1"/>
</dbReference>
<dbReference type="InterPro" id="IPR036890">
    <property type="entry name" value="HATPase_C_sf"/>
</dbReference>
<keyword evidence="9" id="KW-0812">Transmembrane</keyword>
<keyword evidence="9" id="KW-1133">Transmembrane helix</keyword>
<keyword evidence="3" id="KW-0597">Phosphoprotein</keyword>
<dbReference type="Pfam" id="PF16927">
    <property type="entry name" value="HisKA_7TM"/>
    <property type="match status" value="1"/>
</dbReference>
<proteinExistence type="predicted"/>
<feature type="transmembrane region" description="Helical" evidence="9">
    <location>
        <begin position="63"/>
        <end position="83"/>
    </location>
</feature>
<feature type="transmembrane region" description="Helical" evidence="9">
    <location>
        <begin position="140"/>
        <end position="161"/>
    </location>
</feature>
<feature type="region of interest" description="Disordered" evidence="8">
    <location>
        <begin position="603"/>
        <end position="630"/>
    </location>
</feature>
<dbReference type="InterPro" id="IPR031621">
    <property type="entry name" value="HisKA_7TM"/>
</dbReference>
<dbReference type="InterPro" id="IPR005467">
    <property type="entry name" value="His_kinase_dom"/>
</dbReference>
<evidence type="ECO:0000256" key="8">
    <source>
        <dbReference type="SAM" id="MobiDB-lite"/>
    </source>
</evidence>
<keyword evidence="7" id="KW-0175">Coiled coil</keyword>
<dbReference type="Gene3D" id="1.10.287.130">
    <property type="match status" value="1"/>
</dbReference>
<dbReference type="RefSeq" id="WP_119832820.1">
    <property type="nucleotide sequence ID" value="NZ_QYUL01000003.1"/>
</dbReference>
<name>A0A418VS93_9PROT</name>
<dbReference type="EC" id="2.7.13.3" evidence="2"/>
<feature type="transmembrane region" description="Helical" evidence="9">
    <location>
        <begin position="173"/>
        <end position="192"/>
    </location>
</feature>
<evidence type="ECO:0000259" key="10">
    <source>
        <dbReference type="PROSITE" id="PS50109"/>
    </source>
</evidence>
<evidence type="ECO:0000256" key="7">
    <source>
        <dbReference type="SAM" id="Coils"/>
    </source>
</evidence>
<dbReference type="Pfam" id="PF00512">
    <property type="entry name" value="HisKA"/>
    <property type="match status" value="1"/>
</dbReference>
<dbReference type="PROSITE" id="PS50109">
    <property type="entry name" value="HIS_KIN"/>
    <property type="match status" value="1"/>
</dbReference>
<dbReference type="OrthoDB" id="9806130at2"/>
<dbReference type="SUPFAM" id="SSF55874">
    <property type="entry name" value="ATPase domain of HSP90 chaperone/DNA topoisomerase II/histidine kinase"/>
    <property type="match status" value="1"/>
</dbReference>
<keyword evidence="6" id="KW-0902">Two-component regulatory system</keyword>
<protein>
    <recommendedName>
        <fullName evidence="2">histidine kinase</fullName>
        <ecNumber evidence="2">2.7.13.3</ecNumber>
    </recommendedName>
</protein>
<evidence type="ECO:0000256" key="1">
    <source>
        <dbReference type="ARBA" id="ARBA00000085"/>
    </source>
</evidence>
<keyword evidence="5" id="KW-0418">Kinase</keyword>
<feature type="compositionally biased region" description="Pro residues" evidence="8">
    <location>
        <begin position="621"/>
        <end position="630"/>
    </location>
</feature>
<dbReference type="SMART" id="SM00387">
    <property type="entry name" value="HATPase_c"/>
    <property type="match status" value="1"/>
</dbReference>
<dbReference type="Pfam" id="PF08448">
    <property type="entry name" value="PAS_4"/>
    <property type="match status" value="1"/>
</dbReference>
<dbReference type="Gene3D" id="3.30.450.20">
    <property type="entry name" value="PAS domain"/>
    <property type="match status" value="1"/>
</dbReference>
<keyword evidence="12" id="KW-1185">Reference proteome</keyword>
<keyword evidence="9" id="KW-0472">Membrane</keyword>
<gene>
    <name evidence="11" type="ORF">D3877_21510</name>
</gene>
<evidence type="ECO:0000256" key="5">
    <source>
        <dbReference type="ARBA" id="ARBA00022777"/>
    </source>
</evidence>
<dbReference type="EMBL" id="QYUL01000003">
    <property type="protein sequence ID" value="RJF79362.1"/>
    <property type="molecule type" value="Genomic_DNA"/>
</dbReference>
<dbReference type="InterPro" id="IPR003594">
    <property type="entry name" value="HATPase_dom"/>
</dbReference>
<evidence type="ECO:0000256" key="3">
    <source>
        <dbReference type="ARBA" id="ARBA00022553"/>
    </source>
</evidence>
<evidence type="ECO:0000256" key="9">
    <source>
        <dbReference type="SAM" id="Phobius"/>
    </source>
</evidence>
<feature type="transmembrane region" description="Helical" evidence="9">
    <location>
        <begin position="95"/>
        <end position="112"/>
    </location>
</feature>
<feature type="transmembrane region" description="Helical" evidence="9">
    <location>
        <begin position="33"/>
        <end position="57"/>
    </location>
</feature>
<accession>A0A418VS93</accession>
<comment type="catalytic activity">
    <reaction evidence="1">
        <text>ATP + protein L-histidine = ADP + protein N-phospho-L-histidine.</text>
        <dbReference type="EC" id="2.7.13.3"/>
    </reaction>
</comment>
<dbReference type="InterPro" id="IPR004358">
    <property type="entry name" value="Sig_transdc_His_kin-like_C"/>
</dbReference>
<evidence type="ECO:0000313" key="12">
    <source>
        <dbReference type="Proteomes" id="UP000283458"/>
    </source>
</evidence>
<feature type="domain" description="Histidine kinase" evidence="10">
    <location>
        <begin position="384"/>
        <end position="604"/>
    </location>
</feature>
<dbReference type="SUPFAM" id="SSF55785">
    <property type="entry name" value="PYP-like sensor domain (PAS domain)"/>
    <property type="match status" value="1"/>
</dbReference>
<evidence type="ECO:0000256" key="6">
    <source>
        <dbReference type="ARBA" id="ARBA00023012"/>
    </source>
</evidence>
<dbReference type="SMART" id="SM00388">
    <property type="entry name" value="HisKA"/>
    <property type="match status" value="1"/>
</dbReference>
<dbReference type="PANTHER" id="PTHR43711">
    <property type="entry name" value="TWO-COMPONENT HISTIDINE KINASE"/>
    <property type="match status" value="1"/>
</dbReference>
<dbReference type="PRINTS" id="PR00344">
    <property type="entry name" value="BCTRLSENSOR"/>
</dbReference>
<dbReference type="AlphaFoldDB" id="A0A418VS93"/>
<dbReference type="CDD" id="cd00082">
    <property type="entry name" value="HisKA"/>
    <property type="match status" value="1"/>
</dbReference>
<reference evidence="11 12" key="1">
    <citation type="submission" date="2018-09" db="EMBL/GenBank/DDBJ databases">
        <authorList>
            <person name="Zhu H."/>
        </authorList>
    </citation>
    <scope>NUCLEOTIDE SEQUENCE [LARGE SCALE GENOMIC DNA]</scope>
    <source>
        <strain evidence="11 12">K2W22B-5</strain>
    </source>
</reference>
<dbReference type="InterPro" id="IPR003661">
    <property type="entry name" value="HisK_dim/P_dom"/>
</dbReference>
<sequence>MLNAPAILLLGAVLVTLWMAWRSGRLPHFPGRVNFVAMQLSASWWATAAALEILAVAPDDKLFWAKMAWIGIVGAPSFWTLFIWSYIHGELRPRWRLIPIGMGLLTWAVAMSNDWHRLMYVSAIPINDQPGAALDYSHGFWFFATTVYLYAFMVLSVVVTASGIHRAAPAYRAHYLGFLLAMAVPWMANIGYVTGNAFLFDFDPTPFSFLLMGSVFYWLITRRRLFALLPVARHALLDAVPDPVLVLDADGTVVEANPAALALSAAPGGLIGRRLADLPDLGPALAERNVPTDGLQARLVSLGQGAGRRAFEATRVALASGVPASGGERSVGHLLLLRDVTHRRRVEAQLEETVQRLDAARAEAEARLAAEQEAKHALNSYLSMAAHEFKTPLAIIDSAAQLLMMEAERNAPSMLPRLDKIRQAVRRQVNLLESCLADDRLSHPTVTLRMERIDLPALLRAIAEAAPNDDAGERPIQLELTDCPARLIGDSALLELCVHNLLGNALKYSPPGGWVELRAWTERAEDGRPLAVLAVTDQGIGVPPDALPHIFDRFFRAPNASGAAGSGVGLNMVRRIATLHGGTIQVDSQLGVGSRFTLTLPTDSASHGADNGHGMAAIAQTPPPNHSPDR</sequence>
<dbReference type="CDD" id="cd00075">
    <property type="entry name" value="HATPase"/>
    <property type="match status" value="1"/>
</dbReference>
<comment type="caution">
    <text evidence="11">The sequence shown here is derived from an EMBL/GenBank/DDBJ whole genome shotgun (WGS) entry which is preliminary data.</text>
</comment>
<dbReference type="GO" id="GO:0000155">
    <property type="term" value="F:phosphorelay sensor kinase activity"/>
    <property type="evidence" value="ECO:0007669"/>
    <property type="project" value="InterPro"/>
</dbReference>
<dbReference type="SUPFAM" id="SSF47384">
    <property type="entry name" value="Homodimeric domain of signal transducing histidine kinase"/>
    <property type="match status" value="1"/>
</dbReference>
<feature type="coiled-coil region" evidence="7">
    <location>
        <begin position="343"/>
        <end position="374"/>
    </location>
</feature>
<evidence type="ECO:0000256" key="4">
    <source>
        <dbReference type="ARBA" id="ARBA00022679"/>
    </source>
</evidence>
<dbReference type="InterPro" id="IPR036097">
    <property type="entry name" value="HisK_dim/P_sf"/>
</dbReference>
<dbReference type="Gene3D" id="3.30.565.10">
    <property type="entry name" value="Histidine kinase-like ATPase, C-terminal domain"/>
    <property type="match status" value="1"/>
</dbReference>
<dbReference type="InterPro" id="IPR050736">
    <property type="entry name" value="Sensor_HK_Regulatory"/>
</dbReference>